<evidence type="ECO:0000259" key="1">
    <source>
        <dbReference type="PROSITE" id="PS50076"/>
    </source>
</evidence>
<protein>
    <submittedName>
        <fullName evidence="2">Chaperone protein dnaJ 11, chloroplastic</fullName>
    </submittedName>
</protein>
<dbReference type="InterPro" id="IPR001623">
    <property type="entry name" value="DnaJ_domain"/>
</dbReference>
<dbReference type="SUPFAM" id="SSF46565">
    <property type="entry name" value="Chaperone J-domain"/>
    <property type="match status" value="1"/>
</dbReference>
<evidence type="ECO:0000313" key="3">
    <source>
        <dbReference type="Proteomes" id="UP000236161"/>
    </source>
</evidence>
<name>A0A2H9ZRG2_9ASPA</name>
<dbReference type="CDD" id="cd06257">
    <property type="entry name" value="DnaJ"/>
    <property type="match status" value="1"/>
</dbReference>
<evidence type="ECO:0000313" key="2">
    <source>
        <dbReference type="EMBL" id="PKA45883.1"/>
    </source>
</evidence>
<dbReference type="Pfam" id="PF00226">
    <property type="entry name" value="DnaJ"/>
    <property type="match status" value="1"/>
</dbReference>
<keyword evidence="3" id="KW-1185">Reference proteome</keyword>
<organism evidence="2 3">
    <name type="scientific">Apostasia shenzhenica</name>
    <dbReference type="NCBI Taxonomy" id="1088818"/>
    <lineage>
        <taxon>Eukaryota</taxon>
        <taxon>Viridiplantae</taxon>
        <taxon>Streptophyta</taxon>
        <taxon>Embryophyta</taxon>
        <taxon>Tracheophyta</taxon>
        <taxon>Spermatophyta</taxon>
        <taxon>Magnoliopsida</taxon>
        <taxon>Liliopsida</taxon>
        <taxon>Asparagales</taxon>
        <taxon>Orchidaceae</taxon>
        <taxon>Apostasioideae</taxon>
        <taxon>Apostasia</taxon>
    </lineage>
</organism>
<dbReference type="OrthoDB" id="445556at2759"/>
<dbReference type="Proteomes" id="UP000236161">
    <property type="component" value="Unassembled WGS sequence"/>
</dbReference>
<reference evidence="2 3" key="1">
    <citation type="journal article" date="2017" name="Nature">
        <title>The Apostasia genome and the evolution of orchids.</title>
        <authorList>
            <person name="Zhang G.Q."/>
            <person name="Liu K.W."/>
            <person name="Li Z."/>
            <person name="Lohaus R."/>
            <person name="Hsiao Y.Y."/>
            <person name="Niu S.C."/>
            <person name="Wang J.Y."/>
            <person name="Lin Y.C."/>
            <person name="Xu Q."/>
            <person name="Chen L.J."/>
            <person name="Yoshida K."/>
            <person name="Fujiwara S."/>
            <person name="Wang Z.W."/>
            <person name="Zhang Y.Q."/>
            <person name="Mitsuda N."/>
            <person name="Wang M."/>
            <person name="Liu G.H."/>
            <person name="Pecoraro L."/>
            <person name="Huang H.X."/>
            <person name="Xiao X.J."/>
            <person name="Lin M."/>
            <person name="Wu X.Y."/>
            <person name="Wu W.L."/>
            <person name="Chen Y.Y."/>
            <person name="Chang S.B."/>
            <person name="Sakamoto S."/>
            <person name="Ohme-Takagi M."/>
            <person name="Yagi M."/>
            <person name="Zeng S.J."/>
            <person name="Shen C.Y."/>
            <person name="Yeh C.M."/>
            <person name="Luo Y.B."/>
            <person name="Tsai W.C."/>
            <person name="Van de Peer Y."/>
            <person name="Liu Z.J."/>
        </authorList>
    </citation>
    <scope>NUCLEOTIDE SEQUENCE [LARGE SCALE GENOMIC DNA]</scope>
    <source>
        <strain evidence="3">cv. Shenzhen</strain>
        <tissue evidence="2">Stem</tissue>
    </source>
</reference>
<dbReference type="PRINTS" id="PR00625">
    <property type="entry name" value="JDOMAIN"/>
</dbReference>
<dbReference type="PROSITE" id="PS50076">
    <property type="entry name" value="DNAJ_2"/>
    <property type="match status" value="1"/>
</dbReference>
<sequence length="162" mass="17873">MIDVMHAPLTRPQFLGRRIAAPRLCSPATYLPFRSSRTAAASSSAADRASTARPPLPPASSSLYNVLGVDEEATAREIKTAYRRLARDLHPDAAAAAGRSGESADEFMRIHAAYSTLSDPAKRAAYDREILVRRLSHRTAPLVYGFSGYGRPRRIWETDQCW</sequence>
<proteinExistence type="predicted"/>
<dbReference type="InterPro" id="IPR036869">
    <property type="entry name" value="J_dom_sf"/>
</dbReference>
<dbReference type="AlphaFoldDB" id="A0A2H9ZRG2"/>
<dbReference type="Gene3D" id="1.10.287.110">
    <property type="entry name" value="DnaJ domain"/>
    <property type="match status" value="1"/>
</dbReference>
<dbReference type="PROSITE" id="PS00636">
    <property type="entry name" value="DNAJ_1"/>
    <property type="match status" value="1"/>
</dbReference>
<feature type="domain" description="J" evidence="1">
    <location>
        <begin position="62"/>
        <end position="130"/>
    </location>
</feature>
<dbReference type="PANTHER" id="PTHR45432">
    <property type="entry name" value="CHAPERONE PROTEIN DNAJ 11, CHLOROPLASTIC-LIKE"/>
    <property type="match status" value="1"/>
</dbReference>
<dbReference type="PANTHER" id="PTHR45432:SF2">
    <property type="entry name" value="CHAPERONE PROTEIN DNAJ 11, CHLOROPLASTIC"/>
    <property type="match status" value="1"/>
</dbReference>
<dbReference type="InterPro" id="IPR018253">
    <property type="entry name" value="DnaJ_domain_CS"/>
</dbReference>
<gene>
    <name evidence="2" type="primary">ATJ11</name>
    <name evidence="2" type="ORF">AXF42_Ash016909</name>
</gene>
<accession>A0A2H9ZRG2</accession>
<dbReference type="SMART" id="SM00271">
    <property type="entry name" value="DnaJ"/>
    <property type="match status" value="1"/>
</dbReference>
<dbReference type="EMBL" id="KZ454678">
    <property type="protein sequence ID" value="PKA45883.1"/>
    <property type="molecule type" value="Genomic_DNA"/>
</dbReference>
<dbReference type="STRING" id="1088818.A0A2H9ZRG2"/>
<dbReference type="GO" id="GO:0005783">
    <property type="term" value="C:endoplasmic reticulum"/>
    <property type="evidence" value="ECO:0007669"/>
    <property type="project" value="UniProtKB-ARBA"/>
</dbReference>